<dbReference type="RefSeq" id="WP_388343764.1">
    <property type="nucleotide sequence ID" value="NZ_JBIAFJ010000002.1"/>
</dbReference>
<protein>
    <submittedName>
        <fullName evidence="9">6-phospho-beta-glucosidase</fullName>
        <ecNumber evidence="9">3.2.1.86</ecNumber>
    </submittedName>
</protein>
<evidence type="ECO:0000259" key="8">
    <source>
        <dbReference type="Pfam" id="PF11975"/>
    </source>
</evidence>
<accession>A0ABW6KP78</accession>
<dbReference type="InterPro" id="IPR015955">
    <property type="entry name" value="Lactate_DH/Glyco_Ohase_4_C"/>
</dbReference>
<dbReference type="InterPro" id="IPR022616">
    <property type="entry name" value="Glyco_hydro_4_C"/>
</dbReference>
<evidence type="ECO:0000256" key="2">
    <source>
        <dbReference type="ARBA" id="ARBA00022723"/>
    </source>
</evidence>
<dbReference type="InterPro" id="IPR001088">
    <property type="entry name" value="Glyco_hydro_4"/>
</dbReference>
<reference evidence="9 10" key="1">
    <citation type="submission" date="2024-10" db="EMBL/GenBank/DDBJ databases">
        <title>The Natural Products Discovery Center: Release of the First 8490 Sequenced Strains for Exploring Actinobacteria Biosynthetic Diversity.</title>
        <authorList>
            <person name="Kalkreuter E."/>
            <person name="Kautsar S.A."/>
            <person name="Yang D."/>
            <person name="Bader C.D."/>
            <person name="Teijaro C.N."/>
            <person name="Fluegel L."/>
            <person name="Davis C.M."/>
            <person name="Simpson J.R."/>
            <person name="Lauterbach L."/>
            <person name="Steele A.D."/>
            <person name="Gui C."/>
            <person name="Meng S."/>
            <person name="Li G."/>
            <person name="Viehrig K."/>
            <person name="Ye F."/>
            <person name="Su P."/>
            <person name="Kiefer A.F."/>
            <person name="Nichols A."/>
            <person name="Cepeda A.J."/>
            <person name="Yan W."/>
            <person name="Fan B."/>
            <person name="Jiang Y."/>
            <person name="Adhikari A."/>
            <person name="Zheng C.-J."/>
            <person name="Schuster L."/>
            <person name="Cowan T.M."/>
            <person name="Smanski M.J."/>
            <person name="Chevrette M.G."/>
            <person name="De Carvalho L.P.S."/>
            <person name="Shen B."/>
        </authorList>
    </citation>
    <scope>NUCLEOTIDE SEQUENCE [LARGE SCALE GENOMIC DNA]</scope>
    <source>
        <strain evidence="9 10">NPDC007147</strain>
    </source>
</reference>
<dbReference type="PANTHER" id="PTHR32092:SF5">
    <property type="entry name" value="6-PHOSPHO-BETA-GLUCOSIDASE"/>
    <property type="match status" value="1"/>
</dbReference>
<evidence type="ECO:0000256" key="5">
    <source>
        <dbReference type="ARBA" id="ARBA00023211"/>
    </source>
</evidence>
<keyword evidence="5" id="KW-0464">Manganese</keyword>
<name>A0ABW6KP78_9ACTN</name>
<dbReference type="InterPro" id="IPR019802">
    <property type="entry name" value="GlycHydrolase_4_CS"/>
</dbReference>
<dbReference type="CDD" id="cd05296">
    <property type="entry name" value="GH4_P_beta_glucosidase"/>
    <property type="match status" value="1"/>
</dbReference>
<evidence type="ECO:0000256" key="6">
    <source>
        <dbReference type="ARBA" id="ARBA00023295"/>
    </source>
</evidence>
<keyword evidence="10" id="KW-1185">Reference proteome</keyword>
<keyword evidence="4 7" id="KW-0520">NAD</keyword>
<dbReference type="Gene3D" id="3.90.110.10">
    <property type="entry name" value="Lactate dehydrogenase/glycoside hydrolase, family 4, C-terminal"/>
    <property type="match status" value="1"/>
</dbReference>
<dbReference type="Gene3D" id="3.40.50.720">
    <property type="entry name" value="NAD(P)-binding Rossmann-like Domain"/>
    <property type="match status" value="1"/>
</dbReference>
<evidence type="ECO:0000256" key="7">
    <source>
        <dbReference type="RuleBase" id="RU361152"/>
    </source>
</evidence>
<dbReference type="SUPFAM" id="SSF56327">
    <property type="entry name" value="LDH C-terminal domain-like"/>
    <property type="match status" value="1"/>
</dbReference>
<evidence type="ECO:0000313" key="9">
    <source>
        <dbReference type="EMBL" id="MFE9169052.1"/>
    </source>
</evidence>
<comment type="similarity">
    <text evidence="1 7">Belongs to the glycosyl hydrolase 4 family.</text>
</comment>
<evidence type="ECO:0000256" key="3">
    <source>
        <dbReference type="ARBA" id="ARBA00022801"/>
    </source>
</evidence>
<evidence type="ECO:0000256" key="4">
    <source>
        <dbReference type="ARBA" id="ARBA00023027"/>
    </source>
</evidence>
<dbReference type="EC" id="3.2.1.86" evidence="9"/>
<sequence>MRLTILGGGGFRVPLVHGALLTDRGAGRVTHVVLHDLDTDRLAAVTRVLAEQAAGVPDAPEVRATTDLDEALRGADFVFSAIRVGGLEGRAHDERVALAEGVLGQETVGAGGIAYGLRTVPVAVDIARRVARLAPDAWVINFTNPAGLVTEAMSRHLGDRVVGICDSPVGLGRRIARVLGVDPRRAWIDYAGLNHLGWVRGLRVAGRDELPRLLADPDLLGSFEEGRLFGAEWLRSLGAIPNEYLHYYYFNREAVHAHKRGARTRGAFLRDQQARFYEEAGNPDVSALAAWDRTRAEREATYMAENRETAGAGEREADDLSGGYEKVALALMRAIARDERTTLILNVRNRGTLSALDSEAVVEVPCLVDASGAHPVSVDPLPGHATGLVCAVKAVEREVLAAAESGSRATAVKAFALHPLVDSVNVARRLVDGYAAVHPGLAYLT</sequence>
<comment type="cofactor">
    <cofactor evidence="7">
        <name>NAD(+)</name>
        <dbReference type="ChEBI" id="CHEBI:57540"/>
    </cofactor>
    <text evidence="7">Binds 1 NAD(+) per subunit.</text>
</comment>
<organism evidence="9 10">
    <name type="scientific">Streptomyces kebangsaanensis</name>
    <dbReference type="NCBI Taxonomy" id="864058"/>
    <lineage>
        <taxon>Bacteria</taxon>
        <taxon>Bacillati</taxon>
        <taxon>Actinomycetota</taxon>
        <taxon>Actinomycetes</taxon>
        <taxon>Kitasatosporales</taxon>
        <taxon>Streptomycetaceae</taxon>
        <taxon>Streptomyces</taxon>
    </lineage>
</organism>
<dbReference type="SUPFAM" id="SSF51735">
    <property type="entry name" value="NAD(P)-binding Rossmann-fold domains"/>
    <property type="match status" value="1"/>
</dbReference>
<evidence type="ECO:0000256" key="1">
    <source>
        <dbReference type="ARBA" id="ARBA00010141"/>
    </source>
</evidence>
<keyword evidence="3 7" id="KW-0378">Hydrolase</keyword>
<gene>
    <name evidence="9" type="ORF">ACFYNZ_05910</name>
</gene>
<dbReference type="Pfam" id="PF02056">
    <property type="entry name" value="Glyco_hydro_4"/>
    <property type="match status" value="1"/>
</dbReference>
<keyword evidence="2" id="KW-0479">Metal-binding</keyword>
<dbReference type="Pfam" id="PF11975">
    <property type="entry name" value="Glyco_hydro_4C"/>
    <property type="match status" value="1"/>
</dbReference>
<keyword evidence="6 7" id="KW-0326">Glycosidase</keyword>
<dbReference type="EMBL" id="JBIAFJ010000002">
    <property type="protein sequence ID" value="MFE9169052.1"/>
    <property type="molecule type" value="Genomic_DNA"/>
</dbReference>
<dbReference type="PROSITE" id="PS01324">
    <property type="entry name" value="GLYCOSYL_HYDROL_F4"/>
    <property type="match status" value="1"/>
</dbReference>
<proteinExistence type="inferred from homology"/>
<comment type="caution">
    <text evidence="9">The sequence shown here is derived from an EMBL/GenBank/DDBJ whole genome shotgun (WGS) entry which is preliminary data.</text>
</comment>
<dbReference type="PANTHER" id="PTHR32092">
    <property type="entry name" value="6-PHOSPHO-BETA-GLUCOSIDASE-RELATED"/>
    <property type="match status" value="1"/>
</dbReference>
<dbReference type="GO" id="GO:0008706">
    <property type="term" value="F:6-phospho-beta-glucosidase activity"/>
    <property type="evidence" value="ECO:0007669"/>
    <property type="project" value="UniProtKB-EC"/>
</dbReference>
<evidence type="ECO:0000313" key="10">
    <source>
        <dbReference type="Proteomes" id="UP001601197"/>
    </source>
</evidence>
<feature type="domain" description="Glycosyl hydrolase family 4 C-terminal" evidence="8">
    <location>
        <begin position="190"/>
        <end position="421"/>
    </location>
</feature>
<dbReference type="PRINTS" id="PR00732">
    <property type="entry name" value="GLHYDRLASE4"/>
</dbReference>
<dbReference type="Proteomes" id="UP001601197">
    <property type="component" value="Unassembled WGS sequence"/>
</dbReference>
<dbReference type="InterPro" id="IPR036291">
    <property type="entry name" value="NAD(P)-bd_dom_sf"/>
</dbReference>